<dbReference type="GO" id="GO:0052913">
    <property type="term" value="F:16S rRNA (guanine(966)-N(2))-methyltransferase activity"/>
    <property type="evidence" value="ECO:0000318"/>
    <property type="project" value="GO_Central"/>
</dbReference>
<dbReference type="GO" id="GO:0009507">
    <property type="term" value="C:chloroplast"/>
    <property type="evidence" value="ECO:0000318"/>
    <property type="project" value="GO_Central"/>
</dbReference>
<keyword evidence="2" id="KW-0808">Transferase</keyword>
<dbReference type="EMBL" id="GL377694">
    <property type="protein sequence ID" value="EFJ06792.1"/>
    <property type="molecule type" value="Genomic_DNA"/>
</dbReference>
<organism evidence="4">
    <name type="scientific">Selaginella moellendorffii</name>
    <name type="common">Spikemoss</name>
    <dbReference type="NCBI Taxonomy" id="88036"/>
    <lineage>
        <taxon>Eukaryota</taxon>
        <taxon>Viridiplantae</taxon>
        <taxon>Streptophyta</taxon>
        <taxon>Embryophyta</taxon>
        <taxon>Tracheophyta</taxon>
        <taxon>Lycopodiopsida</taxon>
        <taxon>Selaginellales</taxon>
        <taxon>Selaginellaceae</taxon>
        <taxon>Selaginella</taxon>
    </lineage>
</organism>
<sequence>MAGLKFPASLNKLSDQDKAPLLEPRTVHKLLRVMGGKNNGKKLLSPNDSSVRPMMEVVRGAVFNMLQARGGYTGGLPPGKWLDLYSGTGSVGIEALSRGCLAAHFIEMDPWVISKVLKPNLDATNYTEQSVVHMLKVETYLEKQATNPKAEVFDYISVTPPYEAVHYPTLMEQLSTSPLVGDYTYVIVEYPLKSKDEMPEACGPLAKIVDRRYGRTHLAVYGPNP</sequence>
<evidence type="ECO:0000313" key="3">
    <source>
        <dbReference type="EMBL" id="EFJ06792.1"/>
    </source>
</evidence>
<dbReference type="InterPro" id="IPR029063">
    <property type="entry name" value="SAM-dependent_MTases_sf"/>
</dbReference>
<dbReference type="InterPro" id="IPR004398">
    <property type="entry name" value="RNA_MeTrfase_RsmD"/>
</dbReference>
<dbReference type="OrthoDB" id="3548at2759"/>
<keyword evidence="4" id="KW-1185">Reference proteome</keyword>
<evidence type="ECO:0000256" key="2">
    <source>
        <dbReference type="ARBA" id="ARBA00022679"/>
    </source>
</evidence>
<dbReference type="GO" id="GO:0070475">
    <property type="term" value="P:rRNA base methylation"/>
    <property type="evidence" value="ECO:0000318"/>
    <property type="project" value="GO_Central"/>
</dbReference>
<dbReference type="Gramene" id="EFJ06792">
    <property type="protein sequence ID" value="EFJ06792"/>
    <property type="gene ID" value="SELMODRAFT_134814"/>
</dbReference>
<dbReference type="Pfam" id="PF03602">
    <property type="entry name" value="Cons_hypoth95"/>
    <property type="match status" value="1"/>
</dbReference>
<dbReference type="Proteomes" id="UP000001514">
    <property type="component" value="Unassembled WGS sequence"/>
</dbReference>
<keyword evidence="1" id="KW-0489">Methyltransferase</keyword>
<gene>
    <name evidence="3" type="ORF">SELMODRAFT_134814</name>
</gene>
<dbReference type="PANTHER" id="PTHR43542">
    <property type="entry name" value="METHYLTRANSFERASE"/>
    <property type="match status" value="1"/>
</dbReference>
<dbReference type="AlphaFoldDB" id="D8T9A6"/>
<dbReference type="InParanoid" id="D8T9A6"/>
<protein>
    <recommendedName>
        <fullName evidence="5">Methyltransferase</fullName>
    </recommendedName>
</protein>
<dbReference type="Gene3D" id="3.40.50.150">
    <property type="entry name" value="Vaccinia Virus protein VP39"/>
    <property type="match status" value="1"/>
</dbReference>
<evidence type="ECO:0000256" key="1">
    <source>
        <dbReference type="ARBA" id="ARBA00022603"/>
    </source>
</evidence>
<dbReference type="KEGG" id="smo:SELMODRAFT_134814"/>
<dbReference type="eggNOG" id="ENOG502QSWU">
    <property type="taxonomic scope" value="Eukaryota"/>
</dbReference>
<dbReference type="PANTHER" id="PTHR43542:SF1">
    <property type="entry name" value="METHYLTRANSFERASE"/>
    <property type="match status" value="1"/>
</dbReference>
<dbReference type="OMA" id="TARICSQ"/>
<proteinExistence type="predicted"/>
<dbReference type="FunCoup" id="D8T9A6">
    <property type="interactions" value="888"/>
</dbReference>
<accession>D8T9A6</accession>
<evidence type="ECO:0008006" key="5">
    <source>
        <dbReference type="Google" id="ProtNLM"/>
    </source>
</evidence>
<evidence type="ECO:0000313" key="4">
    <source>
        <dbReference type="Proteomes" id="UP000001514"/>
    </source>
</evidence>
<dbReference type="PIRSF" id="PIRSF004553">
    <property type="entry name" value="CHP00095"/>
    <property type="match status" value="1"/>
</dbReference>
<name>D8T9A6_SELML</name>
<reference evidence="3 4" key="1">
    <citation type="journal article" date="2011" name="Science">
        <title>The Selaginella genome identifies genetic changes associated with the evolution of vascular plants.</title>
        <authorList>
            <person name="Banks J.A."/>
            <person name="Nishiyama T."/>
            <person name="Hasebe M."/>
            <person name="Bowman J.L."/>
            <person name="Gribskov M."/>
            <person name="dePamphilis C."/>
            <person name="Albert V.A."/>
            <person name="Aono N."/>
            <person name="Aoyama T."/>
            <person name="Ambrose B.A."/>
            <person name="Ashton N.W."/>
            <person name="Axtell M.J."/>
            <person name="Barker E."/>
            <person name="Barker M.S."/>
            <person name="Bennetzen J.L."/>
            <person name="Bonawitz N.D."/>
            <person name="Chapple C."/>
            <person name="Cheng C."/>
            <person name="Correa L.G."/>
            <person name="Dacre M."/>
            <person name="DeBarry J."/>
            <person name="Dreyer I."/>
            <person name="Elias M."/>
            <person name="Engstrom E.M."/>
            <person name="Estelle M."/>
            <person name="Feng L."/>
            <person name="Finet C."/>
            <person name="Floyd S.K."/>
            <person name="Frommer W.B."/>
            <person name="Fujita T."/>
            <person name="Gramzow L."/>
            <person name="Gutensohn M."/>
            <person name="Harholt J."/>
            <person name="Hattori M."/>
            <person name="Heyl A."/>
            <person name="Hirai T."/>
            <person name="Hiwatashi Y."/>
            <person name="Ishikawa M."/>
            <person name="Iwata M."/>
            <person name="Karol K.G."/>
            <person name="Koehler B."/>
            <person name="Kolukisaoglu U."/>
            <person name="Kubo M."/>
            <person name="Kurata T."/>
            <person name="Lalonde S."/>
            <person name="Li K."/>
            <person name="Li Y."/>
            <person name="Litt A."/>
            <person name="Lyons E."/>
            <person name="Manning G."/>
            <person name="Maruyama T."/>
            <person name="Michael T.P."/>
            <person name="Mikami K."/>
            <person name="Miyazaki S."/>
            <person name="Morinaga S."/>
            <person name="Murata T."/>
            <person name="Mueller-Roeber B."/>
            <person name="Nelson D.R."/>
            <person name="Obara M."/>
            <person name="Oguri Y."/>
            <person name="Olmstead R.G."/>
            <person name="Onodera N."/>
            <person name="Petersen B.L."/>
            <person name="Pils B."/>
            <person name="Prigge M."/>
            <person name="Rensing S.A."/>
            <person name="Riano-Pachon D.M."/>
            <person name="Roberts A.W."/>
            <person name="Sato Y."/>
            <person name="Scheller H.V."/>
            <person name="Schulz B."/>
            <person name="Schulz C."/>
            <person name="Shakirov E.V."/>
            <person name="Shibagaki N."/>
            <person name="Shinohara N."/>
            <person name="Shippen D.E."/>
            <person name="Soerensen I."/>
            <person name="Sotooka R."/>
            <person name="Sugimoto N."/>
            <person name="Sugita M."/>
            <person name="Sumikawa N."/>
            <person name="Tanurdzic M."/>
            <person name="Theissen G."/>
            <person name="Ulvskov P."/>
            <person name="Wakazuki S."/>
            <person name="Weng J.K."/>
            <person name="Willats W.W."/>
            <person name="Wipf D."/>
            <person name="Wolf P.G."/>
            <person name="Yang L."/>
            <person name="Zimmer A.D."/>
            <person name="Zhu Q."/>
            <person name="Mitros T."/>
            <person name="Hellsten U."/>
            <person name="Loque D."/>
            <person name="Otillar R."/>
            <person name="Salamov A."/>
            <person name="Schmutz J."/>
            <person name="Shapiro H."/>
            <person name="Lindquist E."/>
            <person name="Lucas S."/>
            <person name="Rokhsar D."/>
            <person name="Grigoriev I.V."/>
        </authorList>
    </citation>
    <scope>NUCLEOTIDE SEQUENCE [LARGE SCALE GENOMIC DNA]</scope>
</reference>
<dbReference type="SUPFAM" id="SSF53335">
    <property type="entry name" value="S-adenosyl-L-methionine-dependent methyltransferases"/>
    <property type="match status" value="1"/>
</dbReference>
<dbReference type="HOGENOM" id="CLU_075826_1_0_1"/>